<comment type="cofactor">
    <cofactor evidence="1">
        <name>FMN</name>
        <dbReference type="ChEBI" id="CHEBI:58210"/>
    </cofactor>
</comment>
<reference evidence="7 8" key="1">
    <citation type="submission" date="2024-04" db="EMBL/GenBank/DDBJ databases">
        <authorList>
            <person name="Abashina T."/>
            <person name="Shaikin A."/>
        </authorList>
    </citation>
    <scope>NUCLEOTIDE SEQUENCE [LARGE SCALE GENOMIC DNA]</scope>
    <source>
        <strain evidence="7 8">AAFK</strain>
    </source>
</reference>
<keyword evidence="8" id="KW-1185">Reference proteome</keyword>
<dbReference type="Pfam" id="PF00724">
    <property type="entry name" value="Oxidored_FMN"/>
    <property type="match status" value="1"/>
</dbReference>
<evidence type="ECO:0000313" key="7">
    <source>
        <dbReference type="EMBL" id="MEK8089565.1"/>
    </source>
</evidence>
<protein>
    <submittedName>
        <fullName evidence="7">NADH:flavin oxidoreductase/NADH oxidase</fullName>
    </submittedName>
</protein>
<evidence type="ECO:0000256" key="2">
    <source>
        <dbReference type="ARBA" id="ARBA00022630"/>
    </source>
</evidence>
<evidence type="ECO:0000256" key="3">
    <source>
        <dbReference type="ARBA" id="ARBA00022643"/>
    </source>
</evidence>
<dbReference type="CDD" id="cd02932">
    <property type="entry name" value="OYE_YqiM_FMN"/>
    <property type="match status" value="1"/>
</dbReference>
<comment type="caution">
    <text evidence="7">The sequence shown here is derived from an EMBL/GenBank/DDBJ whole genome shotgun (WGS) entry which is preliminary data.</text>
</comment>
<dbReference type="Proteomes" id="UP001446205">
    <property type="component" value="Unassembled WGS sequence"/>
</dbReference>
<proteinExistence type="predicted"/>
<evidence type="ECO:0000256" key="4">
    <source>
        <dbReference type="ARBA" id="ARBA00022857"/>
    </source>
</evidence>
<keyword evidence="5" id="KW-0560">Oxidoreductase</keyword>
<name>A0ABU9DA59_9PROT</name>
<dbReference type="PANTHER" id="PTHR43303:SF4">
    <property type="entry name" value="NADPH DEHYDROGENASE C23G7.10C-RELATED"/>
    <property type="match status" value="1"/>
</dbReference>
<evidence type="ECO:0000256" key="1">
    <source>
        <dbReference type="ARBA" id="ARBA00001917"/>
    </source>
</evidence>
<accession>A0ABU9DA59</accession>
<sequence>MPSQLFTPIKLRELEIRNRLFVSPMCQYSAEEGMPNDWHLVNLGSRAVGGAGLVMAEASAVSPEGRISPADLGIWNDAQRDALRPIARFIKEQGAVPAIQLAHAGRKASTAVPWEGGKKVPPEAGGWQVVAPSAVAFSPDFPEPRALGIEELDRIEADFLAAAKRALEAGFEVIEIHMAHGYLLHEFLSPISNRREDDYGGSLENRMRFPLRVARTLRDAWPAKWPVFVRISATDWVEGGWDLAQSIEFSKRLKALGIDLIDCSSGGMTPDAKIPAAPGYQTPFATAIRNEAGIATGAVGLIADPFQAEQIITMGLADVVFMARELLRDPYWPLHAAQDLHADIDWPVQYVRARTR</sequence>
<dbReference type="SUPFAM" id="SSF51395">
    <property type="entry name" value="FMN-linked oxidoreductases"/>
    <property type="match status" value="1"/>
</dbReference>
<dbReference type="PANTHER" id="PTHR43303">
    <property type="entry name" value="NADPH DEHYDROGENASE C23G7.10C-RELATED"/>
    <property type="match status" value="1"/>
</dbReference>
<evidence type="ECO:0000256" key="5">
    <source>
        <dbReference type="ARBA" id="ARBA00023002"/>
    </source>
</evidence>
<dbReference type="Gene3D" id="3.20.20.70">
    <property type="entry name" value="Aldolase class I"/>
    <property type="match status" value="1"/>
</dbReference>
<keyword evidence="3" id="KW-0288">FMN</keyword>
<dbReference type="InterPro" id="IPR044152">
    <property type="entry name" value="YqjM-like"/>
</dbReference>
<gene>
    <name evidence="7" type="ORF">WOB96_07275</name>
</gene>
<dbReference type="EMBL" id="JBBPCO010000006">
    <property type="protein sequence ID" value="MEK8089565.1"/>
    <property type="molecule type" value="Genomic_DNA"/>
</dbReference>
<dbReference type="RefSeq" id="WP_341370622.1">
    <property type="nucleotide sequence ID" value="NZ_JBBPCO010000006.1"/>
</dbReference>
<keyword evidence="2" id="KW-0285">Flavoprotein</keyword>
<dbReference type="InterPro" id="IPR001155">
    <property type="entry name" value="OxRdtase_FMN_N"/>
</dbReference>
<organism evidence="7 8">
    <name type="scientific">Thermithiobacillus plumbiphilus</name>
    <dbReference type="NCBI Taxonomy" id="1729899"/>
    <lineage>
        <taxon>Bacteria</taxon>
        <taxon>Pseudomonadati</taxon>
        <taxon>Pseudomonadota</taxon>
        <taxon>Acidithiobacillia</taxon>
        <taxon>Acidithiobacillales</taxon>
        <taxon>Thermithiobacillaceae</taxon>
        <taxon>Thermithiobacillus</taxon>
    </lineage>
</organism>
<evidence type="ECO:0000259" key="6">
    <source>
        <dbReference type="Pfam" id="PF00724"/>
    </source>
</evidence>
<feature type="domain" description="NADH:flavin oxidoreductase/NADH oxidase N-terminal" evidence="6">
    <location>
        <begin position="4"/>
        <end position="341"/>
    </location>
</feature>
<dbReference type="InterPro" id="IPR013785">
    <property type="entry name" value="Aldolase_TIM"/>
</dbReference>
<keyword evidence="4" id="KW-0521">NADP</keyword>
<evidence type="ECO:0000313" key="8">
    <source>
        <dbReference type="Proteomes" id="UP001446205"/>
    </source>
</evidence>